<accession>A0A9K3N5J5</accession>
<dbReference type="Gramene" id="mRNA:HanXRQr2_Chr10g0451001">
    <property type="protein sequence ID" value="CDS:HanXRQr2_Chr10g0451001.1"/>
    <property type="gene ID" value="HanXRQr2_Chr10g0451001"/>
</dbReference>
<keyword evidence="2" id="KW-1185">Reference proteome</keyword>
<sequence length="101" mass="11506">MALFLANQLGDVDTLFGQIILEERQTIFLYSPCSSIYVLPLSFSFSLISNSSSTAIIYWSSASLFQHLNLLDFSLPPHYFNIFITNKNARSAPFVFVFFHL</sequence>
<evidence type="ECO:0000313" key="1">
    <source>
        <dbReference type="EMBL" id="KAF5787283.1"/>
    </source>
</evidence>
<dbReference type="EMBL" id="MNCJ02000325">
    <property type="protein sequence ID" value="KAF5787283.1"/>
    <property type="molecule type" value="Genomic_DNA"/>
</dbReference>
<gene>
    <name evidence="1" type="ORF">HanXRQr2_Chr10g0451001</name>
</gene>
<reference evidence="1" key="2">
    <citation type="submission" date="2020-06" db="EMBL/GenBank/DDBJ databases">
        <title>Helianthus annuus Genome sequencing and assembly Release 2.</title>
        <authorList>
            <person name="Gouzy J."/>
            <person name="Langlade N."/>
            <person name="Munos S."/>
        </authorList>
    </citation>
    <scope>NUCLEOTIDE SEQUENCE</scope>
    <source>
        <tissue evidence="1">Leaves</tissue>
    </source>
</reference>
<dbReference type="AlphaFoldDB" id="A0A9K3N5J5"/>
<protein>
    <submittedName>
        <fullName evidence="1">Uncharacterized protein</fullName>
    </submittedName>
</protein>
<proteinExistence type="predicted"/>
<evidence type="ECO:0000313" key="2">
    <source>
        <dbReference type="Proteomes" id="UP000215914"/>
    </source>
</evidence>
<comment type="caution">
    <text evidence="1">The sequence shown here is derived from an EMBL/GenBank/DDBJ whole genome shotgun (WGS) entry which is preliminary data.</text>
</comment>
<reference evidence="1" key="1">
    <citation type="journal article" date="2017" name="Nature">
        <title>The sunflower genome provides insights into oil metabolism, flowering and Asterid evolution.</title>
        <authorList>
            <person name="Badouin H."/>
            <person name="Gouzy J."/>
            <person name="Grassa C.J."/>
            <person name="Murat F."/>
            <person name="Staton S.E."/>
            <person name="Cottret L."/>
            <person name="Lelandais-Briere C."/>
            <person name="Owens G.L."/>
            <person name="Carrere S."/>
            <person name="Mayjonade B."/>
            <person name="Legrand L."/>
            <person name="Gill N."/>
            <person name="Kane N.C."/>
            <person name="Bowers J.E."/>
            <person name="Hubner S."/>
            <person name="Bellec A."/>
            <person name="Berard A."/>
            <person name="Berges H."/>
            <person name="Blanchet N."/>
            <person name="Boniface M.C."/>
            <person name="Brunel D."/>
            <person name="Catrice O."/>
            <person name="Chaidir N."/>
            <person name="Claudel C."/>
            <person name="Donnadieu C."/>
            <person name="Faraut T."/>
            <person name="Fievet G."/>
            <person name="Helmstetter N."/>
            <person name="King M."/>
            <person name="Knapp S.J."/>
            <person name="Lai Z."/>
            <person name="Le Paslier M.C."/>
            <person name="Lippi Y."/>
            <person name="Lorenzon L."/>
            <person name="Mandel J.R."/>
            <person name="Marage G."/>
            <person name="Marchand G."/>
            <person name="Marquand E."/>
            <person name="Bret-Mestries E."/>
            <person name="Morien E."/>
            <person name="Nambeesan S."/>
            <person name="Nguyen T."/>
            <person name="Pegot-Espagnet P."/>
            <person name="Pouilly N."/>
            <person name="Raftis F."/>
            <person name="Sallet E."/>
            <person name="Schiex T."/>
            <person name="Thomas J."/>
            <person name="Vandecasteele C."/>
            <person name="Vares D."/>
            <person name="Vear F."/>
            <person name="Vautrin S."/>
            <person name="Crespi M."/>
            <person name="Mangin B."/>
            <person name="Burke J.M."/>
            <person name="Salse J."/>
            <person name="Munos S."/>
            <person name="Vincourt P."/>
            <person name="Rieseberg L.H."/>
            <person name="Langlade N.B."/>
        </authorList>
    </citation>
    <scope>NUCLEOTIDE SEQUENCE</scope>
    <source>
        <tissue evidence="1">Leaves</tissue>
    </source>
</reference>
<organism evidence="1 2">
    <name type="scientific">Helianthus annuus</name>
    <name type="common">Common sunflower</name>
    <dbReference type="NCBI Taxonomy" id="4232"/>
    <lineage>
        <taxon>Eukaryota</taxon>
        <taxon>Viridiplantae</taxon>
        <taxon>Streptophyta</taxon>
        <taxon>Embryophyta</taxon>
        <taxon>Tracheophyta</taxon>
        <taxon>Spermatophyta</taxon>
        <taxon>Magnoliopsida</taxon>
        <taxon>eudicotyledons</taxon>
        <taxon>Gunneridae</taxon>
        <taxon>Pentapetalae</taxon>
        <taxon>asterids</taxon>
        <taxon>campanulids</taxon>
        <taxon>Asterales</taxon>
        <taxon>Asteraceae</taxon>
        <taxon>Asteroideae</taxon>
        <taxon>Heliantheae alliance</taxon>
        <taxon>Heliantheae</taxon>
        <taxon>Helianthus</taxon>
    </lineage>
</organism>
<name>A0A9K3N5J5_HELAN</name>
<dbReference type="Proteomes" id="UP000215914">
    <property type="component" value="Unassembled WGS sequence"/>
</dbReference>